<dbReference type="PIRSF" id="PIRSF037394">
    <property type="entry name" value="ABC_thiamine-permease_YkoE_prd"/>
    <property type="match status" value="1"/>
</dbReference>
<gene>
    <name evidence="2" type="ORF">EV146_103124</name>
</gene>
<reference evidence="2 3" key="1">
    <citation type="journal article" date="2015" name="Stand. Genomic Sci.">
        <title>Genomic Encyclopedia of Bacterial and Archaeal Type Strains, Phase III: the genomes of soil and plant-associated and newly described type strains.</title>
        <authorList>
            <person name="Whitman W.B."/>
            <person name="Woyke T."/>
            <person name="Klenk H.P."/>
            <person name="Zhou Y."/>
            <person name="Lilburn T.G."/>
            <person name="Beck B.J."/>
            <person name="De Vos P."/>
            <person name="Vandamme P."/>
            <person name="Eisen J.A."/>
            <person name="Garrity G."/>
            <person name="Hugenholtz P."/>
            <person name="Kyrpides N.C."/>
        </authorList>
    </citation>
    <scope>NUCLEOTIDE SEQUENCE [LARGE SCALE GENOMIC DNA]</scope>
    <source>
        <strain evidence="2 3">CV53</strain>
    </source>
</reference>
<feature type="transmembrane region" description="Helical" evidence="1">
    <location>
        <begin position="118"/>
        <end position="140"/>
    </location>
</feature>
<sequence length="202" mass="21608">MKSPTKLNLREIVVMASISVVFGVLYLGWIFLGQIVQGVTGPVGHGLMTGFWIMASIVCAYIIRKPGVALIAEMIAAGTEILVGSVSAGSVLILGFTQGLGAELALALFLYRSYRLPVLMLSGMFGTLANFITIYFMYGYSQYSSVITGAMLGAMLLSGAFLAGWGSKAIADSLSRTGVLDNFTLGKVRRQQRMEKNALSQD</sequence>
<feature type="transmembrane region" description="Helical" evidence="1">
    <location>
        <begin position="68"/>
        <end position="86"/>
    </location>
</feature>
<evidence type="ECO:0000256" key="1">
    <source>
        <dbReference type="SAM" id="Phobius"/>
    </source>
</evidence>
<feature type="transmembrane region" description="Helical" evidence="1">
    <location>
        <begin position="44"/>
        <end position="63"/>
    </location>
</feature>
<organism evidence="2 3">
    <name type="scientific">Mesobacillus foraminis</name>
    <dbReference type="NCBI Taxonomy" id="279826"/>
    <lineage>
        <taxon>Bacteria</taxon>
        <taxon>Bacillati</taxon>
        <taxon>Bacillota</taxon>
        <taxon>Bacilli</taxon>
        <taxon>Bacillales</taxon>
        <taxon>Bacillaceae</taxon>
        <taxon>Mesobacillus</taxon>
    </lineage>
</organism>
<keyword evidence="3" id="KW-1185">Reference proteome</keyword>
<proteinExistence type="predicted"/>
<dbReference type="AlphaFoldDB" id="A0A4R2BJF5"/>
<dbReference type="EMBL" id="SLVV01000003">
    <property type="protein sequence ID" value="TCN26602.1"/>
    <property type="molecule type" value="Genomic_DNA"/>
</dbReference>
<evidence type="ECO:0000313" key="2">
    <source>
        <dbReference type="EMBL" id="TCN26602.1"/>
    </source>
</evidence>
<comment type="caution">
    <text evidence="2">The sequence shown here is derived from an EMBL/GenBank/DDBJ whole genome shotgun (WGS) entry which is preliminary data.</text>
</comment>
<feature type="transmembrane region" description="Helical" evidence="1">
    <location>
        <begin position="146"/>
        <end position="166"/>
    </location>
</feature>
<name>A0A4R2BJF5_9BACI</name>
<dbReference type="Pfam" id="PF09819">
    <property type="entry name" value="ABC_cobalt"/>
    <property type="match status" value="1"/>
</dbReference>
<keyword evidence="1" id="KW-1133">Transmembrane helix</keyword>
<evidence type="ECO:0000313" key="3">
    <source>
        <dbReference type="Proteomes" id="UP000295689"/>
    </source>
</evidence>
<protein>
    <submittedName>
        <fullName evidence="2">Energy-coupling factor transport system substrate-specific component</fullName>
    </submittedName>
</protein>
<dbReference type="InterPro" id="IPR017195">
    <property type="entry name" value="ABC_thiamin-permease_prd"/>
</dbReference>
<accession>A0A4R2BJF5</accession>
<dbReference type="RefSeq" id="WP_132002974.1">
    <property type="nucleotide sequence ID" value="NZ_JABUHM010000002.1"/>
</dbReference>
<feature type="transmembrane region" description="Helical" evidence="1">
    <location>
        <begin position="12"/>
        <end position="32"/>
    </location>
</feature>
<keyword evidence="1" id="KW-0472">Membrane</keyword>
<keyword evidence="1" id="KW-0812">Transmembrane</keyword>
<dbReference type="Proteomes" id="UP000295689">
    <property type="component" value="Unassembled WGS sequence"/>
</dbReference>